<dbReference type="AlphaFoldDB" id="A0A9J7AQ43"/>
<dbReference type="PANTHER" id="PTHR40841">
    <property type="entry name" value="SIDEROPHORE TRIACETYLFUSARININE C ESTERASE"/>
    <property type="match status" value="1"/>
</dbReference>
<dbReference type="KEGG" id="naci:NUH88_18020"/>
<dbReference type="SUPFAM" id="SSF53474">
    <property type="entry name" value="alpha/beta-Hydrolases"/>
    <property type="match status" value="1"/>
</dbReference>
<keyword evidence="4" id="KW-1185">Reference proteome</keyword>
<accession>A0A9J7AQ43</accession>
<dbReference type="EMBL" id="CP102480">
    <property type="protein sequence ID" value="UUX49286.1"/>
    <property type="molecule type" value="Genomic_DNA"/>
</dbReference>
<protein>
    <submittedName>
        <fullName evidence="3">Alpha/beta hydrolase-fold protein</fullName>
    </submittedName>
</protein>
<organism evidence="3 4">
    <name type="scientific">Nisaea acidiphila</name>
    <dbReference type="NCBI Taxonomy" id="1862145"/>
    <lineage>
        <taxon>Bacteria</taxon>
        <taxon>Pseudomonadati</taxon>
        <taxon>Pseudomonadota</taxon>
        <taxon>Alphaproteobacteria</taxon>
        <taxon>Rhodospirillales</taxon>
        <taxon>Thalassobaculaceae</taxon>
        <taxon>Nisaea</taxon>
    </lineage>
</organism>
<dbReference type="InterPro" id="IPR029058">
    <property type="entry name" value="AB_hydrolase_fold"/>
</dbReference>
<dbReference type="Gene3D" id="3.40.50.1820">
    <property type="entry name" value="alpha/beta hydrolase"/>
    <property type="match status" value="1"/>
</dbReference>
<comment type="similarity">
    <text evidence="1">Belongs to the esterase D family.</text>
</comment>
<dbReference type="PANTHER" id="PTHR40841:SF2">
    <property type="entry name" value="SIDEROPHORE-DEGRADING ESTERASE (EUROFUNG)"/>
    <property type="match status" value="1"/>
</dbReference>
<evidence type="ECO:0000313" key="3">
    <source>
        <dbReference type="EMBL" id="UUX49286.1"/>
    </source>
</evidence>
<dbReference type="InterPro" id="IPR052558">
    <property type="entry name" value="Siderophore_Hydrolase_D"/>
</dbReference>
<evidence type="ECO:0000256" key="1">
    <source>
        <dbReference type="ARBA" id="ARBA00005622"/>
    </source>
</evidence>
<reference evidence="3" key="1">
    <citation type="submission" date="2022-08" db="EMBL/GenBank/DDBJ databases">
        <title>Nisaea acidiphila sp. nov., isolated from a marine algal debris and emended description of the genus Nisaea Urios et al. 2008.</title>
        <authorList>
            <person name="Kwon K."/>
        </authorList>
    </citation>
    <scope>NUCLEOTIDE SEQUENCE</scope>
    <source>
        <strain evidence="3">MEBiC11861</strain>
    </source>
</reference>
<gene>
    <name evidence="3" type="ORF">NUH88_18020</name>
</gene>
<keyword evidence="2 3" id="KW-0378">Hydrolase</keyword>
<dbReference type="RefSeq" id="WP_257767844.1">
    <property type="nucleotide sequence ID" value="NZ_CP102480.1"/>
</dbReference>
<sequence>MRYSFNDVCPAPLPGTRYFDFRPDDAPNPDSSYRVFVHVPEGEAPEDGWPALYMTDGNAVIGTAVDALRAQASYPRGTGIGPGVIVAIGYPTDAAYDPFRRSWDLSPPPGAEYPPFHDGGPVVRTGGAEFFLSFLLDTLRPWLHARLPVNGGAESLFGHSFGGLFTLYALATRPAAFRNWIAASPAIYWEDEVIRTYLDRMPPTGWENLSGRVLLSAGEFEGGAPAPFERGRSDETERLAHRRKIRTIHLAEELSRDILRLTGRAEAASFEQHPGENHMSVLPVAVNRAVQNAFRLSPQDLLK</sequence>
<dbReference type="InterPro" id="IPR000801">
    <property type="entry name" value="Esterase-like"/>
</dbReference>
<evidence type="ECO:0000313" key="4">
    <source>
        <dbReference type="Proteomes" id="UP001060336"/>
    </source>
</evidence>
<evidence type="ECO:0000256" key="2">
    <source>
        <dbReference type="ARBA" id="ARBA00022801"/>
    </source>
</evidence>
<dbReference type="Proteomes" id="UP001060336">
    <property type="component" value="Chromosome"/>
</dbReference>
<proteinExistence type="inferred from homology"/>
<dbReference type="Pfam" id="PF00756">
    <property type="entry name" value="Esterase"/>
    <property type="match status" value="1"/>
</dbReference>
<name>A0A9J7AQ43_9PROT</name>
<dbReference type="GO" id="GO:0016788">
    <property type="term" value="F:hydrolase activity, acting on ester bonds"/>
    <property type="evidence" value="ECO:0007669"/>
    <property type="project" value="TreeGrafter"/>
</dbReference>